<comment type="caution">
    <text evidence="2">The sequence shown here is derived from an EMBL/GenBank/DDBJ whole genome shotgun (WGS) entry which is preliminary data.</text>
</comment>
<protein>
    <recommendedName>
        <fullName evidence="4">DUF2267 domain-containing protein</fullName>
    </recommendedName>
</protein>
<proteinExistence type="predicted"/>
<dbReference type="RefSeq" id="WP_189896436.1">
    <property type="nucleotide sequence ID" value="NZ_BNBC01000002.1"/>
</dbReference>
<dbReference type="InterPro" id="IPR018727">
    <property type="entry name" value="DUF2267"/>
</dbReference>
<name>A0A918ZJJ5_9ACTN</name>
<evidence type="ECO:0000313" key="2">
    <source>
        <dbReference type="EMBL" id="GHE56485.1"/>
    </source>
</evidence>
<evidence type="ECO:0000313" key="3">
    <source>
        <dbReference type="Proteomes" id="UP000641386"/>
    </source>
</evidence>
<dbReference type="Gene3D" id="1.10.490.110">
    <property type="entry name" value="Uncharacterized conserved protein DUF2267"/>
    <property type="match status" value="1"/>
</dbReference>
<evidence type="ECO:0008006" key="4">
    <source>
        <dbReference type="Google" id="ProtNLM"/>
    </source>
</evidence>
<keyword evidence="3" id="KW-1185">Reference proteome</keyword>
<sequence>MQLEEFLDEVRDRGEYSSRDEAEHVSTAVLWVLATRITPEEADDLAGRLPAPLDEALHLERGRPESFDLEEFLWRVAEQTGARPRTAQWDACAVLSTVADAVPGGRVDDLLSRLPTRYAELFGRTGPPAGSPQAGTPQAARSEQT</sequence>
<gene>
    <name evidence="2" type="ORF">GCM10014715_06850</name>
</gene>
<feature type="compositionally biased region" description="Polar residues" evidence="1">
    <location>
        <begin position="133"/>
        <end position="145"/>
    </location>
</feature>
<dbReference type="InterPro" id="IPR038282">
    <property type="entry name" value="DUF2267_sf"/>
</dbReference>
<dbReference type="Proteomes" id="UP000641386">
    <property type="component" value="Unassembled WGS sequence"/>
</dbReference>
<feature type="region of interest" description="Disordered" evidence="1">
    <location>
        <begin position="121"/>
        <end position="145"/>
    </location>
</feature>
<dbReference type="Pfam" id="PF10025">
    <property type="entry name" value="DUF2267"/>
    <property type="match status" value="1"/>
</dbReference>
<evidence type="ECO:0000256" key="1">
    <source>
        <dbReference type="SAM" id="MobiDB-lite"/>
    </source>
</evidence>
<dbReference type="AlphaFoldDB" id="A0A918ZJJ5"/>
<accession>A0A918ZJJ5</accession>
<reference evidence="2" key="2">
    <citation type="submission" date="2020-09" db="EMBL/GenBank/DDBJ databases">
        <authorList>
            <person name="Sun Q."/>
            <person name="Ohkuma M."/>
        </authorList>
    </citation>
    <scope>NUCLEOTIDE SEQUENCE</scope>
    <source>
        <strain evidence="2">JCM 3302</strain>
    </source>
</reference>
<organism evidence="2 3">
    <name type="scientific">Streptomyces spiralis</name>
    <dbReference type="NCBI Taxonomy" id="66376"/>
    <lineage>
        <taxon>Bacteria</taxon>
        <taxon>Bacillati</taxon>
        <taxon>Actinomycetota</taxon>
        <taxon>Actinomycetes</taxon>
        <taxon>Kitasatosporales</taxon>
        <taxon>Streptomycetaceae</taxon>
        <taxon>Streptomyces</taxon>
    </lineage>
</organism>
<reference evidence="2" key="1">
    <citation type="journal article" date="2014" name="Int. J. Syst. Evol. Microbiol.">
        <title>Complete genome sequence of Corynebacterium casei LMG S-19264T (=DSM 44701T), isolated from a smear-ripened cheese.</title>
        <authorList>
            <consortium name="US DOE Joint Genome Institute (JGI-PGF)"/>
            <person name="Walter F."/>
            <person name="Albersmeier A."/>
            <person name="Kalinowski J."/>
            <person name="Ruckert C."/>
        </authorList>
    </citation>
    <scope>NUCLEOTIDE SEQUENCE</scope>
    <source>
        <strain evidence="2">JCM 3302</strain>
    </source>
</reference>
<dbReference type="EMBL" id="BNBC01000002">
    <property type="protein sequence ID" value="GHE56485.1"/>
    <property type="molecule type" value="Genomic_DNA"/>
</dbReference>